<dbReference type="InterPro" id="IPR036412">
    <property type="entry name" value="HAD-like_sf"/>
</dbReference>
<dbReference type="Gene3D" id="1.10.150.240">
    <property type="entry name" value="Putative phosphatase, domain 2"/>
    <property type="match status" value="1"/>
</dbReference>
<keyword evidence="2" id="KW-1185">Reference proteome</keyword>
<dbReference type="AlphaFoldDB" id="C5BU50"/>
<dbReference type="GO" id="GO:0005829">
    <property type="term" value="C:cytosol"/>
    <property type="evidence" value="ECO:0007669"/>
    <property type="project" value="TreeGrafter"/>
</dbReference>
<dbReference type="InterPro" id="IPR050155">
    <property type="entry name" value="HAD-like_hydrolase_sf"/>
</dbReference>
<dbReference type="HOGENOM" id="CLU_045011_19_2_6"/>
<dbReference type="RefSeq" id="WP_015818907.1">
    <property type="nucleotide sequence ID" value="NC_012997.1"/>
</dbReference>
<dbReference type="Gene3D" id="3.40.50.1000">
    <property type="entry name" value="HAD superfamily/HAD-like"/>
    <property type="match status" value="1"/>
</dbReference>
<organism evidence="1 2">
    <name type="scientific">Teredinibacter turnerae (strain ATCC 39867 / T7901)</name>
    <dbReference type="NCBI Taxonomy" id="377629"/>
    <lineage>
        <taxon>Bacteria</taxon>
        <taxon>Pseudomonadati</taxon>
        <taxon>Pseudomonadota</taxon>
        <taxon>Gammaproteobacteria</taxon>
        <taxon>Cellvibrionales</taxon>
        <taxon>Cellvibrionaceae</taxon>
        <taxon>Teredinibacter</taxon>
    </lineage>
</organism>
<dbReference type="EMBL" id="CP001614">
    <property type="protein sequence ID" value="ACR12795.1"/>
    <property type="molecule type" value="Genomic_DNA"/>
</dbReference>
<evidence type="ECO:0000313" key="1">
    <source>
        <dbReference type="EMBL" id="ACR12795.1"/>
    </source>
</evidence>
<dbReference type="SFLD" id="SFLDS00003">
    <property type="entry name" value="Haloacid_Dehalogenase"/>
    <property type="match status" value="1"/>
</dbReference>
<keyword evidence="1" id="KW-0378">Hydrolase</keyword>
<sequence>MLYIFDWDGTISNSAAKIVSCMNAAIVQAGLPAVEDVAIKNIIGLGLPEAVARLLPEVSAEQLQAVRDGYSAFFIDADVKPSPFFDGVMDTLQTLAAEGHILTVATGKSRRGLDRVLAKLELTDFFHGSRCADETASKPDPKMLLELLAEFDVDAADAVMIGDTEYDMAMAQAIDMPRIAVSFGAHHIDRLRPYNPELCVDHFGDILQWRKS</sequence>
<dbReference type="PANTHER" id="PTHR43434">
    <property type="entry name" value="PHOSPHOGLYCOLATE PHOSPHATASE"/>
    <property type="match status" value="1"/>
</dbReference>
<dbReference type="NCBIfam" id="TIGR01549">
    <property type="entry name" value="HAD-SF-IA-v1"/>
    <property type="match status" value="1"/>
</dbReference>
<dbReference type="PANTHER" id="PTHR43434:SF24">
    <property type="entry name" value="HYDROLASE-RELATED"/>
    <property type="match status" value="1"/>
</dbReference>
<reference evidence="1 2" key="1">
    <citation type="journal article" date="2009" name="PLoS ONE">
        <title>The complete genome of Teredinibacter turnerae T7901: an intracellular endosymbiont of marine wood-boring bivalves (shipworms).</title>
        <authorList>
            <person name="Yang J.C."/>
            <person name="Madupu R."/>
            <person name="Durkin A.S."/>
            <person name="Ekborg N.A."/>
            <person name="Pedamallu C.S."/>
            <person name="Hostetler J.B."/>
            <person name="Radune D."/>
            <person name="Toms B.S."/>
            <person name="Henrissat B."/>
            <person name="Coutinho P.M."/>
            <person name="Schwarz S."/>
            <person name="Field L."/>
            <person name="Trindade-Silva A.E."/>
            <person name="Soares C.A.G."/>
            <person name="Elshahawi S."/>
            <person name="Hanora A."/>
            <person name="Schmidt E.W."/>
            <person name="Haygood M.G."/>
            <person name="Posfai J."/>
            <person name="Benner J."/>
            <person name="Madinger C."/>
            <person name="Nove J."/>
            <person name="Anton B."/>
            <person name="Chaudhary K."/>
            <person name="Foster J."/>
            <person name="Holman A."/>
            <person name="Kumar S."/>
            <person name="Lessard P.A."/>
            <person name="Luyten Y.A."/>
            <person name="Slatko B."/>
            <person name="Wood N."/>
            <person name="Wu B."/>
            <person name="Teplitski M."/>
            <person name="Mougous J.D."/>
            <person name="Ward N."/>
            <person name="Eisen J.A."/>
            <person name="Badger J.H."/>
            <person name="Distel D.L."/>
        </authorList>
    </citation>
    <scope>NUCLEOTIDE SEQUENCE [LARGE SCALE GENOMIC DNA]</scope>
    <source>
        <strain evidence="2">ATCC 39867 / T7901</strain>
    </source>
</reference>
<dbReference type="KEGG" id="ttu:TERTU_1711"/>
<dbReference type="InterPro" id="IPR041492">
    <property type="entry name" value="HAD_2"/>
</dbReference>
<dbReference type="eggNOG" id="COG0546">
    <property type="taxonomic scope" value="Bacteria"/>
</dbReference>
<dbReference type="STRING" id="377629.TERTU_1711"/>
<name>C5BU50_TERTT</name>
<dbReference type="OrthoDB" id="9782449at2"/>
<dbReference type="Proteomes" id="UP000009080">
    <property type="component" value="Chromosome"/>
</dbReference>
<protein>
    <submittedName>
        <fullName evidence="1">HAD-superfamily hydrolase</fullName>
    </submittedName>
</protein>
<dbReference type="InterPro" id="IPR023198">
    <property type="entry name" value="PGP-like_dom2"/>
</dbReference>
<evidence type="ECO:0000313" key="2">
    <source>
        <dbReference type="Proteomes" id="UP000009080"/>
    </source>
</evidence>
<accession>C5BU50</accession>
<dbReference type="InterPro" id="IPR023214">
    <property type="entry name" value="HAD_sf"/>
</dbReference>
<dbReference type="InterPro" id="IPR006439">
    <property type="entry name" value="HAD-SF_hydro_IA"/>
</dbReference>
<dbReference type="SFLD" id="SFLDG01129">
    <property type="entry name" value="C1.5:_HAD__Beta-PGM__Phosphata"/>
    <property type="match status" value="1"/>
</dbReference>
<dbReference type="Pfam" id="PF13419">
    <property type="entry name" value="HAD_2"/>
    <property type="match status" value="1"/>
</dbReference>
<dbReference type="GO" id="GO:0008967">
    <property type="term" value="F:phosphoglycolate phosphatase activity"/>
    <property type="evidence" value="ECO:0007669"/>
    <property type="project" value="TreeGrafter"/>
</dbReference>
<proteinExistence type="predicted"/>
<gene>
    <name evidence="1" type="ordered locus">TERTU_1711</name>
</gene>
<dbReference type="GO" id="GO:0006281">
    <property type="term" value="P:DNA repair"/>
    <property type="evidence" value="ECO:0007669"/>
    <property type="project" value="TreeGrafter"/>
</dbReference>
<dbReference type="SUPFAM" id="SSF56784">
    <property type="entry name" value="HAD-like"/>
    <property type="match status" value="1"/>
</dbReference>